<gene>
    <name evidence="3" type="ORF">ACH49Z_14820</name>
</gene>
<keyword evidence="2" id="KW-1133">Transmembrane helix</keyword>
<name>A0ABW7VX13_9NOCA</name>
<reference evidence="3 4" key="1">
    <citation type="submission" date="2024-10" db="EMBL/GenBank/DDBJ databases">
        <title>The Natural Products Discovery Center: Release of the First 8490 Sequenced Strains for Exploring Actinobacteria Biosynthetic Diversity.</title>
        <authorList>
            <person name="Kalkreuter E."/>
            <person name="Kautsar S.A."/>
            <person name="Yang D."/>
            <person name="Bader C.D."/>
            <person name="Teijaro C.N."/>
            <person name="Fluegel L."/>
            <person name="Davis C.M."/>
            <person name="Simpson J.R."/>
            <person name="Lauterbach L."/>
            <person name="Steele A.D."/>
            <person name="Gui C."/>
            <person name="Meng S."/>
            <person name="Li G."/>
            <person name="Viehrig K."/>
            <person name="Ye F."/>
            <person name="Su P."/>
            <person name="Kiefer A.F."/>
            <person name="Nichols A."/>
            <person name="Cepeda A.J."/>
            <person name="Yan W."/>
            <person name="Fan B."/>
            <person name="Jiang Y."/>
            <person name="Adhikari A."/>
            <person name="Zheng C.-J."/>
            <person name="Schuster L."/>
            <person name="Cowan T.M."/>
            <person name="Smanski M.J."/>
            <person name="Chevrette M.G."/>
            <person name="De Carvalho L.P.S."/>
            <person name="Shen B."/>
        </authorList>
    </citation>
    <scope>NUCLEOTIDE SEQUENCE [LARGE SCALE GENOMIC DNA]</scope>
    <source>
        <strain evidence="3 4">NPDC019377</strain>
    </source>
</reference>
<evidence type="ECO:0000256" key="1">
    <source>
        <dbReference type="SAM" id="MobiDB-lite"/>
    </source>
</evidence>
<feature type="compositionally biased region" description="Low complexity" evidence="1">
    <location>
        <begin position="15"/>
        <end position="25"/>
    </location>
</feature>
<comment type="caution">
    <text evidence="3">The sequence shown here is derived from an EMBL/GenBank/DDBJ whole genome shotgun (WGS) entry which is preliminary data.</text>
</comment>
<feature type="region of interest" description="Disordered" evidence="1">
    <location>
        <begin position="1"/>
        <end position="37"/>
    </location>
</feature>
<evidence type="ECO:0008006" key="5">
    <source>
        <dbReference type="Google" id="ProtNLM"/>
    </source>
</evidence>
<organism evidence="3 4">
    <name type="scientific">Nocardia testacea</name>
    <dbReference type="NCBI Taxonomy" id="248551"/>
    <lineage>
        <taxon>Bacteria</taxon>
        <taxon>Bacillati</taxon>
        <taxon>Actinomycetota</taxon>
        <taxon>Actinomycetes</taxon>
        <taxon>Mycobacteriales</taxon>
        <taxon>Nocardiaceae</taxon>
        <taxon>Nocardia</taxon>
    </lineage>
</organism>
<sequence>MTSQPQTVSPEEPEAGAGPDAATDPRPAPDRDYFPPPRELRGNLNGWTYPAVFLVAVLATFLLAQAVLALDSGQPLQPAIHIAAAVWVASYLPMLSATSRGRSRIRIEGARFASDQDTLVIRRSLGYEVALVICFLSLAAVCAIFGIGTWTGTLTLNPHPPVPPWPGLVAAALLLLYLCVYARRPEIRRLVLTPMHIVLPTKTSIANMVSWTSIEQIEAVSRNNSKGTIRISRPGRKPGRRVTKRIHAEKLSIGSAATYWLIRFYHENPDLRAELADERAAERLRRYAVVPEFGADRR</sequence>
<keyword evidence="4" id="KW-1185">Reference proteome</keyword>
<dbReference type="Proteomes" id="UP001611494">
    <property type="component" value="Unassembled WGS sequence"/>
</dbReference>
<feature type="compositionally biased region" description="Basic and acidic residues" evidence="1">
    <location>
        <begin position="27"/>
        <end position="37"/>
    </location>
</feature>
<accession>A0ABW7VX13</accession>
<feature type="transmembrane region" description="Helical" evidence="2">
    <location>
        <begin position="79"/>
        <end position="97"/>
    </location>
</feature>
<evidence type="ECO:0000256" key="2">
    <source>
        <dbReference type="SAM" id="Phobius"/>
    </source>
</evidence>
<evidence type="ECO:0000313" key="4">
    <source>
        <dbReference type="Proteomes" id="UP001611494"/>
    </source>
</evidence>
<dbReference type="EMBL" id="JBIRYL010000002">
    <property type="protein sequence ID" value="MFI2231116.1"/>
    <property type="molecule type" value="Genomic_DNA"/>
</dbReference>
<feature type="transmembrane region" description="Helical" evidence="2">
    <location>
        <begin position="129"/>
        <end position="150"/>
    </location>
</feature>
<keyword evidence="2" id="KW-0472">Membrane</keyword>
<feature type="transmembrane region" description="Helical" evidence="2">
    <location>
        <begin position="47"/>
        <end position="67"/>
    </location>
</feature>
<feature type="transmembrane region" description="Helical" evidence="2">
    <location>
        <begin position="162"/>
        <end position="182"/>
    </location>
</feature>
<keyword evidence="2" id="KW-0812">Transmembrane</keyword>
<proteinExistence type="predicted"/>
<protein>
    <recommendedName>
        <fullName evidence="5">PH domain-containing protein</fullName>
    </recommendedName>
</protein>
<evidence type="ECO:0000313" key="3">
    <source>
        <dbReference type="EMBL" id="MFI2231116.1"/>
    </source>
</evidence>
<dbReference type="RefSeq" id="WP_357418080.1">
    <property type="nucleotide sequence ID" value="NZ_JBFAAV010000047.1"/>
</dbReference>